<dbReference type="Gene3D" id="3.10.110.10">
    <property type="entry name" value="Ubiquitin Conjugating Enzyme"/>
    <property type="match status" value="1"/>
</dbReference>
<name>A0A915IFX4_ROMCU</name>
<dbReference type="InterPro" id="IPR016135">
    <property type="entry name" value="UBQ-conjugating_enzyme/RWD"/>
</dbReference>
<dbReference type="WBParaSite" id="nRc.2.0.1.t12709-RA">
    <property type="protein sequence ID" value="nRc.2.0.1.t12709-RA"/>
    <property type="gene ID" value="nRc.2.0.1.g12709"/>
</dbReference>
<sequence length="102" mass="11946">MDNINKRLRTELLDMMANKLKIVDNFSILLNLFLAYFCNQFNEKDAKEWSLRILPTGHPFSQAAFKLNITFPPEYPFKPPNIVFAKGANYVKNMILKEMRCT</sequence>
<feature type="domain" description="UBC core" evidence="1">
    <location>
        <begin position="3"/>
        <end position="102"/>
    </location>
</feature>
<dbReference type="PROSITE" id="PS50127">
    <property type="entry name" value="UBC_2"/>
    <property type="match status" value="1"/>
</dbReference>
<evidence type="ECO:0000313" key="2">
    <source>
        <dbReference type="Proteomes" id="UP000887565"/>
    </source>
</evidence>
<organism evidence="2 3">
    <name type="scientific">Romanomermis culicivorax</name>
    <name type="common">Nematode worm</name>
    <dbReference type="NCBI Taxonomy" id="13658"/>
    <lineage>
        <taxon>Eukaryota</taxon>
        <taxon>Metazoa</taxon>
        <taxon>Ecdysozoa</taxon>
        <taxon>Nematoda</taxon>
        <taxon>Enoplea</taxon>
        <taxon>Dorylaimia</taxon>
        <taxon>Mermithida</taxon>
        <taxon>Mermithoidea</taxon>
        <taxon>Mermithidae</taxon>
        <taxon>Romanomermis</taxon>
    </lineage>
</organism>
<protein>
    <submittedName>
        <fullName evidence="3">UBC core domain-containing protein</fullName>
    </submittedName>
</protein>
<evidence type="ECO:0000313" key="3">
    <source>
        <dbReference type="WBParaSite" id="nRc.2.0.1.t12709-RA"/>
    </source>
</evidence>
<dbReference type="AlphaFoldDB" id="A0A915IFX4"/>
<proteinExistence type="predicted"/>
<dbReference type="SUPFAM" id="SSF54495">
    <property type="entry name" value="UBC-like"/>
    <property type="match status" value="1"/>
</dbReference>
<accession>A0A915IFX4</accession>
<dbReference type="InterPro" id="IPR000608">
    <property type="entry name" value="UBC"/>
</dbReference>
<dbReference type="Proteomes" id="UP000887565">
    <property type="component" value="Unplaced"/>
</dbReference>
<keyword evidence="2" id="KW-1185">Reference proteome</keyword>
<dbReference type="Pfam" id="PF00179">
    <property type="entry name" value="UQ_con"/>
    <property type="match status" value="1"/>
</dbReference>
<reference evidence="3" key="1">
    <citation type="submission" date="2022-11" db="UniProtKB">
        <authorList>
            <consortium name="WormBaseParasite"/>
        </authorList>
    </citation>
    <scope>IDENTIFICATION</scope>
</reference>
<evidence type="ECO:0000259" key="1">
    <source>
        <dbReference type="PROSITE" id="PS50127"/>
    </source>
</evidence>